<organism evidence="1 2">
    <name type="scientific">Liparis tanakae</name>
    <name type="common">Tanaka's snailfish</name>
    <dbReference type="NCBI Taxonomy" id="230148"/>
    <lineage>
        <taxon>Eukaryota</taxon>
        <taxon>Metazoa</taxon>
        <taxon>Chordata</taxon>
        <taxon>Craniata</taxon>
        <taxon>Vertebrata</taxon>
        <taxon>Euteleostomi</taxon>
        <taxon>Actinopterygii</taxon>
        <taxon>Neopterygii</taxon>
        <taxon>Teleostei</taxon>
        <taxon>Neoteleostei</taxon>
        <taxon>Acanthomorphata</taxon>
        <taxon>Eupercaria</taxon>
        <taxon>Perciformes</taxon>
        <taxon>Cottioidei</taxon>
        <taxon>Cottales</taxon>
        <taxon>Liparidae</taxon>
        <taxon>Liparis</taxon>
    </lineage>
</organism>
<protein>
    <submittedName>
        <fullName evidence="1">Uncharacterized protein</fullName>
    </submittedName>
</protein>
<dbReference type="Proteomes" id="UP000314294">
    <property type="component" value="Unassembled WGS sequence"/>
</dbReference>
<gene>
    <name evidence="1" type="ORF">EYF80_039441</name>
</gene>
<reference evidence="1 2" key="1">
    <citation type="submission" date="2019-03" db="EMBL/GenBank/DDBJ databases">
        <title>First draft genome of Liparis tanakae, snailfish: a comprehensive survey of snailfish specific genes.</title>
        <authorList>
            <person name="Kim W."/>
            <person name="Song I."/>
            <person name="Jeong J.-H."/>
            <person name="Kim D."/>
            <person name="Kim S."/>
            <person name="Ryu S."/>
            <person name="Song J.Y."/>
            <person name="Lee S.K."/>
        </authorList>
    </citation>
    <scope>NUCLEOTIDE SEQUENCE [LARGE SCALE GENOMIC DNA]</scope>
    <source>
        <tissue evidence="1">Muscle</tissue>
    </source>
</reference>
<proteinExistence type="predicted"/>
<keyword evidence="2" id="KW-1185">Reference proteome</keyword>
<comment type="caution">
    <text evidence="1">The sequence shown here is derived from an EMBL/GenBank/DDBJ whole genome shotgun (WGS) entry which is preliminary data.</text>
</comment>
<accession>A0A4Z2GA69</accession>
<evidence type="ECO:0000313" key="1">
    <source>
        <dbReference type="EMBL" id="TNN50359.1"/>
    </source>
</evidence>
<evidence type="ECO:0000313" key="2">
    <source>
        <dbReference type="Proteomes" id="UP000314294"/>
    </source>
</evidence>
<dbReference type="EMBL" id="SRLO01000620">
    <property type="protein sequence ID" value="TNN50359.1"/>
    <property type="molecule type" value="Genomic_DNA"/>
</dbReference>
<name>A0A4Z2GA69_9TELE</name>
<dbReference type="AlphaFoldDB" id="A0A4Z2GA69"/>
<sequence>MEGRGRAADGEFCSNTAFIQKSTRLRAVWSSSQYKPVTLIPSSNTPNVYVLFDRASSTRTHRSLLMTMLRWISVSFASTFTCSLSSAMDCEAICFRLTYFSFSSAIMWPSLQYCTTLKGGEKTLISNEIILHLDFQTWLRSRAALAKLSKANSTHSGQQWLGPWGAEGHRFDPVYGLAAGEVPVLGTGAVANQGPLQYCFSSQSLQRGSTEEPSSSVLSTSACSLSSSARSLFASPKRSRLVERGQMRDRLVCIKELQNAGYLGSDCVAGTLRWQSSKVTPLQHLTRIPRSAFANL</sequence>